<keyword evidence="3" id="KW-0238">DNA-binding</keyword>
<dbReference type="CDD" id="cd14702">
    <property type="entry name" value="bZIP_plant_GBF1"/>
    <property type="match status" value="1"/>
</dbReference>
<name>A0A7I8KE30_SPIIN</name>
<evidence type="ECO:0000256" key="4">
    <source>
        <dbReference type="ARBA" id="ARBA00023163"/>
    </source>
</evidence>
<organism evidence="9 10">
    <name type="scientific">Spirodela intermedia</name>
    <name type="common">Intermediate duckweed</name>
    <dbReference type="NCBI Taxonomy" id="51605"/>
    <lineage>
        <taxon>Eukaryota</taxon>
        <taxon>Viridiplantae</taxon>
        <taxon>Streptophyta</taxon>
        <taxon>Embryophyta</taxon>
        <taxon>Tracheophyta</taxon>
        <taxon>Spermatophyta</taxon>
        <taxon>Magnoliopsida</taxon>
        <taxon>Liliopsida</taxon>
        <taxon>Araceae</taxon>
        <taxon>Lemnoideae</taxon>
        <taxon>Spirodela</taxon>
    </lineage>
</organism>
<dbReference type="GO" id="GO:0005634">
    <property type="term" value="C:nucleus"/>
    <property type="evidence" value="ECO:0007669"/>
    <property type="project" value="UniProtKB-SubCell"/>
</dbReference>
<dbReference type="InterPro" id="IPR004827">
    <property type="entry name" value="bZIP"/>
</dbReference>
<feature type="region of interest" description="Disordered" evidence="7">
    <location>
        <begin position="56"/>
        <end position="122"/>
    </location>
</feature>
<dbReference type="EMBL" id="LR746267">
    <property type="protein sequence ID" value="CAA7395255.1"/>
    <property type="molecule type" value="Genomic_DNA"/>
</dbReference>
<dbReference type="OrthoDB" id="664875at2759"/>
<evidence type="ECO:0000256" key="1">
    <source>
        <dbReference type="ARBA" id="ARBA00004123"/>
    </source>
</evidence>
<evidence type="ECO:0000256" key="5">
    <source>
        <dbReference type="ARBA" id="ARBA00023242"/>
    </source>
</evidence>
<dbReference type="PANTHER" id="PTHR46408:SF10">
    <property type="entry name" value="BASIC LEUCINE ZIPPER 63"/>
    <property type="match status" value="1"/>
</dbReference>
<dbReference type="SMART" id="SM00338">
    <property type="entry name" value="BRLZ"/>
    <property type="match status" value="1"/>
</dbReference>
<dbReference type="InterPro" id="IPR046347">
    <property type="entry name" value="bZIP_sf"/>
</dbReference>
<dbReference type="Pfam" id="PF12498">
    <property type="entry name" value="bZIP_C"/>
    <property type="match status" value="1"/>
</dbReference>
<keyword evidence="10" id="KW-1185">Reference proteome</keyword>
<keyword evidence="2" id="KW-0805">Transcription regulation</keyword>
<keyword evidence="4" id="KW-0804">Transcription</keyword>
<keyword evidence="6" id="KW-0175">Coiled coil</keyword>
<feature type="region of interest" description="Disordered" evidence="7">
    <location>
        <begin position="1"/>
        <end position="38"/>
    </location>
</feature>
<dbReference type="PROSITE" id="PS00036">
    <property type="entry name" value="BZIP_BASIC"/>
    <property type="match status" value="1"/>
</dbReference>
<evidence type="ECO:0000313" key="10">
    <source>
        <dbReference type="Proteomes" id="UP000663760"/>
    </source>
</evidence>
<feature type="coiled-coil region" evidence="6">
    <location>
        <begin position="253"/>
        <end position="322"/>
    </location>
</feature>
<evidence type="ECO:0000256" key="7">
    <source>
        <dbReference type="SAM" id="MobiDB-lite"/>
    </source>
</evidence>
<keyword evidence="5" id="KW-0539">Nucleus</keyword>
<feature type="domain" description="BZIP" evidence="8">
    <location>
        <begin position="242"/>
        <end position="297"/>
    </location>
</feature>
<accession>A0A7I8KE30</accession>
<dbReference type="PROSITE" id="PS50217">
    <property type="entry name" value="BZIP"/>
    <property type="match status" value="1"/>
</dbReference>
<dbReference type="Pfam" id="PF00170">
    <property type="entry name" value="bZIP_1"/>
    <property type="match status" value="1"/>
</dbReference>
<dbReference type="SUPFAM" id="SSF57959">
    <property type="entry name" value="Leucine zipper domain"/>
    <property type="match status" value="1"/>
</dbReference>
<feature type="compositionally biased region" description="Gly residues" evidence="7">
    <location>
        <begin position="381"/>
        <end position="396"/>
    </location>
</feature>
<feature type="region of interest" description="Disordered" evidence="7">
    <location>
        <begin position="368"/>
        <end position="429"/>
    </location>
</feature>
<evidence type="ECO:0000256" key="6">
    <source>
        <dbReference type="SAM" id="Coils"/>
    </source>
</evidence>
<evidence type="ECO:0000256" key="3">
    <source>
        <dbReference type="ARBA" id="ARBA00023125"/>
    </source>
</evidence>
<feature type="compositionally biased region" description="Polar residues" evidence="7">
    <location>
        <begin position="150"/>
        <end position="165"/>
    </location>
</feature>
<dbReference type="Proteomes" id="UP000663760">
    <property type="component" value="Chromosome 4"/>
</dbReference>
<evidence type="ECO:0000313" key="9">
    <source>
        <dbReference type="EMBL" id="CAA7395255.1"/>
    </source>
</evidence>
<dbReference type="Gene3D" id="1.20.5.170">
    <property type="match status" value="1"/>
</dbReference>
<evidence type="ECO:0000259" key="8">
    <source>
        <dbReference type="PROSITE" id="PS50217"/>
    </source>
</evidence>
<dbReference type="InterPro" id="IPR045314">
    <property type="entry name" value="bZIP_plant_GBF1"/>
</dbReference>
<dbReference type="AlphaFoldDB" id="A0A7I8KE30"/>
<dbReference type="InterPro" id="IPR020983">
    <property type="entry name" value="Basic_leucine-zipper_C"/>
</dbReference>
<gene>
    <name evidence="9" type="ORF">SI8410_04005916</name>
</gene>
<evidence type="ECO:0000256" key="2">
    <source>
        <dbReference type="ARBA" id="ARBA00023015"/>
    </source>
</evidence>
<reference evidence="9" key="1">
    <citation type="submission" date="2020-02" db="EMBL/GenBank/DDBJ databases">
        <authorList>
            <person name="Scholz U."/>
            <person name="Mascher M."/>
            <person name="Fiebig A."/>
        </authorList>
    </citation>
    <scope>NUCLEOTIDE SEQUENCE</scope>
</reference>
<comment type="subcellular location">
    <subcellularLocation>
        <location evidence="1">Nucleus</location>
    </subcellularLocation>
</comment>
<sequence>MERAYSVEEISNHIWPSSSPSSSPHAAGGGKEQKMMNRSPSEWAFQMFLQEAVPGGASPAAVSNADDHHHVSEAAADNADAKPLASLGSRRDENDEMAEIKVAPVAPPKVSRVSGGRLSSIPEDTDQYHEYLKQQLDLACAAAAVVLSRTSGTKSQESASFSGPTSWVPDGSHMGAQAPHKGSSSRPNEPKGDGHNAIPALPAMQSTAAQPRASTSCSSREISDDDEIDGETVMMDNMDPADAKRVRRMLSNRESARRSRKRKQAHLGELEAQVSQLRAENSSLLKRFAEINQKFSEAAVNNRILKADVETMRAKVKMAEEAVKRVRGWKGAYPNMPDVAAAVGAPFSDNSAEHRDAASPVHDGPKALVIQQQQRRPHCQGGAGQATGAAAAGGGKTARPVSVRRVPSLEHLQKMIHGQPAPSGDSDGA</sequence>
<dbReference type="PANTHER" id="PTHR46408">
    <property type="entry name" value="BASIC LEUCINE ZIPPER 63"/>
    <property type="match status" value="1"/>
</dbReference>
<proteinExistence type="predicted"/>
<dbReference type="FunFam" id="1.20.5.170:FF:000020">
    <property type="entry name" value="BZIP transcription factor"/>
    <property type="match status" value="1"/>
</dbReference>
<dbReference type="GO" id="GO:0003677">
    <property type="term" value="F:DNA binding"/>
    <property type="evidence" value="ECO:0007669"/>
    <property type="project" value="UniProtKB-KW"/>
</dbReference>
<protein>
    <recommendedName>
        <fullName evidence="8">BZIP domain-containing protein</fullName>
    </recommendedName>
</protein>
<feature type="region of interest" description="Disordered" evidence="7">
    <location>
        <begin position="150"/>
        <end position="199"/>
    </location>
</feature>
<dbReference type="GO" id="GO:0003700">
    <property type="term" value="F:DNA-binding transcription factor activity"/>
    <property type="evidence" value="ECO:0007669"/>
    <property type="project" value="InterPro"/>
</dbReference>